<keyword evidence="1" id="KW-0732">Signal</keyword>
<dbReference type="Pfam" id="PF18050">
    <property type="entry name" value="Cyclophil_like2"/>
    <property type="match status" value="1"/>
</dbReference>
<evidence type="ECO:0000313" key="4">
    <source>
        <dbReference type="Proteomes" id="UP000284543"/>
    </source>
</evidence>
<name>A0A412Z9H0_9FIRM</name>
<gene>
    <name evidence="3" type="ORF">DWW02_09350</name>
</gene>
<sequence>MKKAGLKKYAVALMVVIGLTAALTGVASAEMTGEVVTASQLEVRFGDNGAAFTMTLENNDTAAAIKKHVGTADWRLPIYHFDDYDNWEVMQYYDISSRYEIPSVDVKTVTSQKAGEVYYSHPNRIILFYGDGEVTGDYTKIGEIEAADDLKKAVVNNPILRGWGNKIVQIKSVK</sequence>
<feature type="chain" id="PRO_5019184065" description="Cyclophilin-like domain-containing protein" evidence="1">
    <location>
        <begin position="30"/>
        <end position="174"/>
    </location>
</feature>
<organism evidence="3 4">
    <name type="scientific">Enterocloster bolteae</name>
    <dbReference type="NCBI Taxonomy" id="208479"/>
    <lineage>
        <taxon>Bacteria</taxon>
        <taxon>Bacillati</taxon>
        <taxon>Bacillota</taxon>
        <taxon>Clostridia</taxon>
        <taxon>Lachnospirales</taxon>
        <taxon>Lachnospiraceae</taxon>
        <taxon>Enterocloster</taxon>
    </lineage>
</organism>
<evidence type="ECO:0000256" key="1">
    <source>
        <dbReference type="SAM" id="SignalP"/>
    </source>
</evidence>
<feature type="signal peptide" evidence="1">
    <location>
        <begin position="1"/>
        <end position="29"/>
    </location>
</feature>
<evidence type="ECO:0000259" key="2">
    <source>
        <dbReference type="Pfam" id="PF18050"/>
    </source>
</evidence>
<protein>
    <recommendedName>
        <fullName evidence="2">Cyclophilin-like domain-containing protein</fullName>
    </recommendedName>
</protein>
<dbReference type="Proteomes" id="UP000284543">
    <property type="component" value="Unassembled WGS sequence"/>
</dbReference>
<accession>A0A412Z9H0</accession>
<feature type="domain" description="Cyclophilin-like" evidence="2">
    <location>
        <begin position="48"/>
        <end position="156"/>
    </location>
</feature>
<dbReference type="AlphaFoldDB" id="A0A412Z9H0"/>
<proteinExistence type="predicted"/>
<evidence type="ECO:0000313" key="3">
    <source>
        <dbReference type="EMBL" id="RGV76758.1"/>
    </source>
</evidence>
<comment type="caution">
    <text evidence="3">The sequence shown here is derived from an EMBL/GenBank/DDBJ whole genome shotgun (WGS) entry which is preliminary data.</text>
</comment>
<dbReference type="EMBL" id="QRZM01000003">
    <property type="protein sequence ID" value="RGV76758.1"/>
    <property type="molecule type" value="Genomic_DNA"/>
</dbReference>
<reference evidence="3 4" key="1">
    <citation type="submission" date="2018-08" db="EMBL/GenBank/DDBJ databases">
        <title>A genome reference for cultivated species of the human gut microbiota.</title>
        <authorList>
            <person name="Zou Y."/>
            <person name="Xue W."/>
            <person name="Luo G."/>
        </authorList>
    </citation>
    <scope>NUCLEOTIDE SEQUENCE [LARGE SCALE GENOMIC DNA]</scope>
    <source>
        <strain evidence="3 4">AF14-18</strain>
    </source>
</reference>
<dbReference type="RefSeq" id="WP_118018413.1">
    <property type="nucleotide sequence ID" value="NZ_CAUHGS010000005.1"/>
</dbReference>
<dbReference type="InterPro" id="IPR041183">
    <property type="entry name" value="Cyclophilin-like"/>
</dbReference>